<dbReference type="Pfam" id="PF01094">
    <property type="entry name" value="ANF_receptor"/>
    <property type="match status" value="2"/>
</dbReference>
<feature type="transmembrane region" description="Helical" evidence="20">
    <location>
        <begin position="1710"/>
        <end position="1734"/>
    </location>
</feature>
<feature type="region of interest" description="Disordered" evidence="19">
    <location>
        <begin position="46"/>
        <end position="73"/>
    </location>
</feature>
<feature type="transmembrane region" description="Helical" evidence="20">
    <location>
        <begin position="1526"/>
        <end position="1548"/>
    </location>
</feature>
<feature type="transmembrane region" description="Helical" evidence="20">
    <location>
        <begin position="645"/>
        <end position="663"/>
    </location>
</feature>
<feature type="compositionally biased region" description="Polar residues" evidence="19">
    <location>
        <begin position="1765"/>
        <end position="1788"/>
    </location>
</feature>
<dbReference type="InterPro" id="IPR015683">
    <property type="entry name" value="Ionotropic_Glu_rcpt"/>
</dbReference>
<dbReference type="PANTHER" id="PTHR18966">
    <property type="entry name" value="IONOTROPIC GLUTAMATE RECEPTOR"/>
    <property type="match status" value="1"/>
</dbReference>
<keyword evidence="27" id="KW-1185">Reference proteome</keyword>
<feature type="transmembrane region" description="Helical" evidence="20">
    <location>
        <begin position="493"/>
        <end position="514"/>
    </location>
</feature>
<gene>
    <name evidence="25" type="ORF">SSS_5373</name>
</gene>
<evidence type="ECO:0000256" key="15">
    <source>
        <dbReference type="ARBA" id="ARBA00034104"/>
    </source>
</evidence>
<keyword evidence="3" id="KW-1003">Cell membrane</keyword>
<dbReference type="InterPro" id="IPR001320">
    <property type="entry name" value="Iontro_rcpt_C"/>
</dbReference>
<dbReference type="Proteomes" id="UP000070412">
    <property type="component" value="Unassembled WGS sequence"/>
</dbReference>
<feature type="compositionally biased region" description="Low complexity" evidence="19">
    <location>
        <begin position="1819"/>
        <end position="1833"/>
    </location>
</feature>
<feature type="transmembrane region" description="Helical" evidence="20">
    <location>
        <begin position="431"/>
        <end position="452"/>
    </location>
</feature>
<evidence type="ECO:0000256" key="21">
    <source>
        <dbReference type="SAM" id="SignalP"/>
    </source>
</evidence>
<evidence type="ECO:0000256" key="17">
    <source>
        <dbReference type="PIRSR" id="PIRSR601508-2"/>
    </source>
</evidence>
<evidence type="ECO:0000256" key="18">
    <source>
        <dbReference type="PIRSR" id="PIRSR601508-3"/>
    </source>
</evidence>
<dbReference type="EMBL" id="WVUK01000060">
    <property type="protein sequence ID" value="KAF7491256.1"/>
    <property type="molecule type" value="Genomic_DNA"/>
</dbReference>
<dbReference type="Pfam" id="PF00060">
    <property type="entry name" value="Lig_chan"/>
    <property type="match status" value="1"/>
</dbReference>
<evidence type="ECO:0000256" key="3">
    <source>
        <dbReference type="ARBA" id="ARBA00022475"/>
    </source>
</evidence>
<dbReference type="SMART" id="SM00703">
    <property type="entry name" value="NRF"/>
    <property type="match status" value="1"/>
</dbReference>
<feature type="domain" description="Nose resistant-to-fluoxetine protein N-terminal" evidence="23">
    <location>
        <begin position="136"/>
        <end position="281"/>
    </location>
</feature>
<feature type="transmembrane region" description="Helical" evidence="20">
    <location>
        <begin position="1450"/>
        <end position="1468"/>
    </location>
</feature>
<comment type="subcellular location">
    <subcellularLocation>
        <location evidence="15">Postsynaptic cell membrane</location>
        <topology evidence="15">Multi-pass membrane protein</topology>
    </subcellularLocation>
</comment>
<feature type="transmembrane region" description="Helical" evidence="20">
    <location>
        <begin position="296"/>
        <end position="315"/>
    </location>
</feature>
<evidence type="ECO:0000256" key="13">
    <source>
        <dbReference type="ARBA" id="ARBA00023286"/>
    </source>
</evidence>
<dbReference type="InterPro" id="IPR019594">
    <property type="entry name" value="Glu/Gly-bd"/>
</dbReference>
<feature type="transmembrane region" description="Helical" evidence="20">
    <location>
        <begin position="575"/>
        <end position="594"/>
    </location>
</feature>
<keyword evidence="12" id="KW-0628">Postsynaptic cell membrane</keyword>
<feature type="region of interest" description="Disordered" evidence="19">
    <location>
        <begin position="1819"/>
        <end position="1838"/>
    </location>
</feature>
<dbReference type="SUPFAM" id="SSF53822">
    <property type="entry name" value="Periplasmic binding protein-like I"/>
    <property type="match status" value="2"/>
</dbReference>
<dbReference type="SMART" id="SM00079">
    <property type="entry name" value="PBPe"/>
    <property type="match status" value="1"/>
</dbReference>
<accession>A0A834R9E7</accession>
<dbReference type="FunFam" id="3.40.190.10:FF:000060">
    <property type="entry name" value="Glutamate receptor ionotropic, kainate 1"/>
    <property type="match status" value="1"/>
</dbReference>
<feature type="transmembrane region" description="Helical" evidence="20">
    <location>
        <begin position="526"/>
        <end position="545"/>
    </location>
</feature>
<feature type="domain" description="Ionotropic glutamate receptor L-glutamate and glycine-binding" evidence="24">
    <location>
        <begin position="1323"/>
        <end position="1394"/>
    </location>
</feature>
<dbReference type="FunFam" id="1.10.287.70:FF:000010">
    <property type="entry name" value="Putative glutamate receptor ionotropic kainate 1"/>
    <property type="match status" value="1"/>
</dbReference>
<evidence type="ECO:0000313" key="25">
    <source>
        <dbReference type="EMBL" id="KAF7491256.1"/>
    </source>
</evidence>
<keyword evidence="10 25" id="KW-0675">Receptor</keyword>
<feature type="site" description="Crucial to convey clamshell closure to channel opening" evidence="17">
    <location>
        <position position="1555"/>
    </location>
</feature>
<evidence type="ECO:0000256" key="4">
    <source>
        <dbReference type="ARBA" id="ARBA00022692"/>
    </source>
</evidence>
<feature type="transmembrane region" description="Helical" evidence="20">
    <location>
        <begin position="335"/>
        <end position="356"/>
    </location>
</feature>
<evidence type="ECO:0000256" key="9">
    <source>
        <dbReference type="ARBA" id="ARBA00023136"/>
    </source>
</evidence>
<reference evidence="26" key="3">
    <citation type="submission" date="2022-06" db="UniProtKB">
        <authorList>
            <consortium name="EnsemblMetazoa"/>
        </authorList>
    </citation>
    <scope>IDENTIFICATION</scope>
</reference>
<dbReference type="Gene3D" id="1.10.287.70">
    <property type="match status" value="1"/>
</dbReference>
<name>A0A834R9E7_SARSC</name>
<keyword evidence="2" id="KW-0813">Transport</keyword>
<dbReference type="Pfam" id="PF10613">
    <property type="entry name" value="Lig_chan-Glu_bd"/>
    <property type="match status" value="1"/>
</dbReference>
<sequence length="1874" mass="217299">MKFISISIILLISIVLIGSDFIETIDQNENSIANKNVEIVRKEFFEKNKPNENEDEDEEDAEEEEEEEDYDDKDYNESISSHFLRLLFNVNLLRQKIQDELLDFALNDHDDLDRNDFSRSHSSGLRLILQKINQPIHMLEKFLNDIKAEKLWPYRMLDSSGLLPNPGLSIGPIVNLGAFDSCLEIVIDDRDGNFQGKYCLIESITKHLNHSIDGIVFKKKITKFTWTENIWSEFERNERFIASNRWLFSVCLPSKCSQKDLQILIDEIVSQKKISDTKKTIKVIGCQTRKEIDSNWIRTICSYLISILLIALILFNWYQNCERNSNSLARSNNSLLLILNSLQLLNLIPILFWQTYNFTRKDAMIQSMPMSDYYNQLSSVQILNFGWPSIRFFLLFNALYHSTIIALRMQQQSENSDRKPLMLSKLIAIHLLERWLSIASMFIVLIVFGPIFGNGPRYLDLIDRRLDQCSKNWYKFFLFFANDFDSFRCLPHIWIVSIEMQLYFLLIPICWFALNRIAPSIKNLWLFLGLVMLCDSIVSFLYYFLNEIGLNHLSNGLIESEAKLLEEIHSWNANIWINFTPYLLGTLIGFTLISVRYEINSKSQPIVWFSFITFLPILLIAMIAIHTDESHLETSLVLGFSRLLYSLWIMIVINFLVIIKKIPKKIHRKPRETSSKIDICKENSINSIISNWYLYNYLVILIRDSHRRQPLLFNQQKIFEEFVLNSSISLLLAYLIEISLMQSFHKFIKKILLDQQENDLDHHHHNQEDGAVFETGEEYLLDALRDIIDRINNDRKILPRTNLTISPNNIAISRDSFRATQTVCRMFNDKIWLLFSSRSDSVYWFARSAADTFFIPHIAIQWDYRAAYLDNVNFIKRQSEETLYRQSLSLNPEPTMHRGPNGGFYMTSASGNAQTGFRWQDHATDSIMNRDDRVSLSNHLGSISQTLYGTESRIKHLTLNVYPDASELSEALKEFIDSRNWKSFTLIYDSDEALIKCKDLLTLINLAKPGRPKTKTAVLNFVEFDRMARLKSKINKNLRRRKRKYFNPRHLVRPIRYRTKDIERRTISSDSQRKITDYVYMRLWKEIKNSEHNFILSMNEQRVIEFLREARKLKRMSEYDNFFVVTMDLHLFNLSEFQFLEPLPNITALSLLNTKSQDLKVNDLQQYRSNSFVSSNFNLEQTNTRKISTLEALVYDSMILFARALDDLDRSKPELITEPFVDCRDRSRQKPWPLGLHIIDFMKNLQYQGITGPMLFNDFGFRINFTLDVLQLKNNGLKNVAVWSKLFGIKSYANYTFYDSYREILEAMKFKELLITAPVPSIPYISLREDHELYHGNEKYHGYCVDLLKEIANVFREDFQSDFKYVIKAEPDGQYGRPDPETGEWNGMFGELIRHQADLAIADLTATYLRETAVDFTMPFMNLGITILFKKPSAPEPEMFSFLKPFSVEVWIYLASAFLGISLLLWILSRISPYEWQAPHSCDPEPIELVNQFSIGNSLWFTIGSLMQQGSDLAPRALSTRTLATIWWFFTLIIISSYTANLAASLTLSRMAPAISSVEDLAKQTSILYGCRKGGSTHEFFANSNNSFYQRMYNTMEANPEVYINKITDAIERVRKGGYAYLAESSTIEYLIQRRCDLIQIGNWLDNKGYGIATPPDSPYRTPISNAITVLQDRGILYQLKKRWWVEKGGGLCTEDAIVTSASELDIQNVGGVFLVLAMGVAFGVFSGFIEFIWKSLKLARDERESLGRLIWLEMFRICTGVSSSRPVFQTSSPSTIDMTTLNNPITKNSKESNEFSSLPRPLTMTSSLNSQYDYLPTSPFSQQSTSKSSPKQFIRKLDPSNALSSSIKSLNKLGERYKGLGSPISFKSQQPYS</sequence>
<dbReference type="InterPro" id="IPR001508">
    <property type="entry name" value="Iono_Glu_rcpt_met"/>
</dbReference>
<feature type="binding site" evidence="16">
    <location>
        <position position="1576"/>
    </location>
    <ligand>
        <name>L-glutamate</name>
        <dbReference type="ChEBI" id="CHEBI:29985"/>
    </ligand>
</feature>
<feature type="binding site" evidence="16">
    <location>
        <position position="1405"/>
    </location>
    <ligand>
        <name>L-glutamate</name>
        <dbReference type="ChEBI" id="CHEBI:29985"/>
    </ligand>
</feature>
<feature type="chain" id="PRO_5038259252" evidence="21">
    <location>
        <begin position="20"/>
        <end position="1874"/>
    </location>
</feature>
<evidence type="ECO:0000256" key="10">
    <source>
        <dbReference type="ARBA" id="ARBA00023170"/>
    </source>
</evidence>
<dbReference type="Pfam" id="PF20146">
    <property type="entry name" value="NRF"/>
    <property type="match status" value="1"/>
</dbReference>
<feature type="region of interest" description="Disordered" evidence="19">
    <location>
        <begin position="1765"/>
        <end position="1801"/>
    </location>
</feature>
<dbReference type="SMART" id="SM00918">
    <property type="entry name" value="Lig_chan-Glu_bd"/>
    <property type="match status" value="1"/>
</dbReference>
<evidence type="ECO:0000256" key="14">
    <source>
        <dbReference type="ARBA" id="ARBA00023303"/>
    </source>
</evidence>
<dbReference type="InterPro" id="IPR028082">
    <property type="entry name" value="Peripla_BP_I"/>
</dbReference>
<dbReference type="FunFam" id="3.40.190.10:FF:000178">
    <property type="entry name" value="Glutamate receptor subunit"/>
    <property type="match status" value="1"/>
</dbReference>
<dbReference type="InterPro" id="IPR006621">
    <property type="entry name" value="Nose-resist-to-fluoxetine_N"/>
</dbReference>
<feature type="domain" description="Ionotropic glutamate receptor C-terminal" evidence="22">
    <location>
        <begin position="1312"/>
        <end position="1687"/>
    </location>
</feature>
<dbReference type="EnsemblMetazoa" id="SSS_5373s_mrna">
    <property type="protein sequence ID" value="KAF7491256.1"/>
    <property type="gene ID" value="SSS_5373"/>
</dbReference>
<dbReference type="GO" id="GO:0045211">
    <property type="term" value="C:postsynaptic membrane"/>
    <property type="evidence" value="ECO:0007669"/>
    <property type="project" value="UniProtKB-SubCell"/>
</dbReference>
<evidence type="ECO:0000256" key="11">
    <source>
        <dbReference type="ARBA" id="ARBA00023180"/>
    </source>
</evidence>
<feature type="compositionally biased region" description="Acidic residues" evidence="19">
    <location>
        <begin position="53"/>
        <end position="73"/>
    </location>
</feature>
<keyword evidence="4 20" id="KW-0812">Transmembrane</keyword>
<evidence type="ECO:0000256" key="20">
    <source>
        <dbReference type="SAM" id="Phobius"/>
    </source>
</evidence>
<keyword evidence="5 21" id="KW-0732">Signal</keyword>
<evidence type="ECO:0000256" key="12">
    <source>
        <dbReference type="ARBA" id="ARBA00023257"/>
    </source>
</evidence>
<keyword evidence="9 20" id="KW-0472">Membrane</keyword>
<feature type="disulfide bond" evidence="18">
    <location>
        <begin position="1636"/>
        <end position="1693"/>
    </location>
</feature>
<keyword evidence="11" id="KW-0325">Glycoprotein</keyword>
<dbReference type="SUPFAM" id="SSF53850">
    <property type="entry name" value="Periplasmic binding protein-like II"/>
    <property type="match status" value="1"/>
</dbReference>
<feature type="signal peptide" evidence="21">
    <location>
        <begin position="1"/>
        <end position="19"/>
    </location>
</feature>
<evidence type="ECO:0000259" key="24">
    <source>
        <dbReference type="SMART" id="SM00918"/>
    </source>
</evidence>
<evidence type="ECO:0000256" key="1">
    <source>
        <dbReference type="ARBA" id="ARBA00008685"/>
    </source>
</evidence>
<feature type="transmembrane region" description="Helical" evidence="20">
    <location>
        <begin position="606"/>
        <end position="625"/>
    </location>
</feature>
<feature type="binding site" evidence="16">
    <location>
        <position position="1624"/>
    </location>
    <ligand>
        <name>L-glutamate</name>
        <dbReference type="ChEBI" id="CHEBI:29985"/>
    </ligand>
</feature>
<comment type="similarity">
    <text evidence="1">Belongs to the glutamate-gated ion channel (TC 1.A.10.1) family.</text>
</comment>
<evidence type="ECO:0000256" key="2">
    <source>
        <dbReference type="ARBA" id="ARBA00022448"/>
    </source>
</evidence>
<keyword evidence="7" id="KW-0770">Synapse</keyword>
<evidence type="ECO:0000256" key="7">
    <source>
        <dbReference type="ARBA" id="ARBA00023018"/>
    </source>
</evidence>
<evidence type="ECO:0000256" key="8">
    <source>
        <dbReference type="ARBA" id="ARBA00023065"/>
    </source>
</evidence>
<evidence type="ECO:0000256" key="6">
    <source>
        <dbReference type="ARBA" id="ARBA00022989"/>
    </source>
</evidence>
<keyword evidence="18" id="KW-1015">Disulfide bond</keyword>
<reference evidence="25" key="2">
    <citation type="submission" date="2020-01" db="EMBL/GenBank/DDBJ databases">
        <authorList>
            <person name="Korhonen P.K.K."/>
            <person name="Guangxu M.G."/>
            <person name="Wang T.W."/>
            <person name="Stroehlein A.J.S."/>
            <person name="Young N.D."/>
            <person name="Ang C.-S.A."/>
            <person name="Fernando D.W.F."/>
            <person name="Lu H.L."/>
            <person name="Taylor S.T."/>
            <person name="Ehtesham M.E.M."/>
            <person name="Najaraj S.H.N."/>
            <person name="Harsha G.H.G."/>
            <person name="Madugundu A.M."/>
            <person name="Renuse S.R."/>
            <person name="Holt D.H."/>
            <person name="Pandey A.P."/>
            <person name="Papenfuss A.P."/>
            <person name="Gasser R.B.G."/>
            <person name="Fischer K.F."/>
        </authorList>
    </citation>
    <scope>NUCLEOTIDE SEQUENCE</scope>
    <source>
        <strain evidence="25">SSS_KF_BRIS2020</strain>
    </source>
</reference>
<evidence type="ECO:0000259" key="23">
    <source>
        <dbReference type="SMART" id="SM00703"/>
    </source>
</evidence>
<dbReference type="Gene3D" id="3.40.50.2300">
    <property type="match status" value="3"/>
</dbReference>
<keyword evidence="6 20" id="KW-1133">Transmembrane helix</keyword>
<proteinExistence type="inferred from homology"/>
<dbReference type="InterPro" id="IPR001828">
    <property type="entry name" value="ANF_lig-bd_rcpt"/>
</dbReference>
<dbReference type="GO" id="GO:0015276">
    <property type="term" value="F:ligand-gated monoatomic ion channel activity"/>
    <property type="evidence" value="ECO:0007669"/>
    <property type="project" value="InterPro"/>
</dbReference>
<dbReference type="OrthoDB" id="6511907at2759"/>
<feature type="transmembrane region" description="Helical" evidence="20">
    <location>
        <begin position="722"/>
        <end position="740"/>
    </location>
</feature>
<evidence type="ECO:0000256" key="16">
    <source>
        <dbReference type="PIRSR" id="PIRSR601508-1"/>
    </source>
</evidence>
<dbReference type="GO" id="GO:0038023">
    <property type="term" value="F:signaling receptor activity"/>
    <property type="evidence" value="ECO:0007669"/>
    <property type="project" value="InterPro"/>
</dbReference>
<evidence type="ECO:0000259" key="22">
    <source>
        <dbReference type="SMART" id="SM00079"/>
    </source>
</evidence>
<keyword evidence="13" id="KW-1071">Ligand-gated ion channel</keyword>
<keyword evidence="8" id="KW-0406">Ion transport</keyword>
<protein>
    <submittedName>
        <fullName evidence="25">Glutamate receptor ionotropic, kainate 3</fullName>
    </submittedName>
</protein>
<reference evidence="27" key="1">
    <citation type="journal article" date="2020" name="PLoS Negl. Trop. Dis.">
        <title>High-quality nuclear genome for Sarcoptes scabiei-A critical resource for a neglected parasite.</title>
        <authorList>
            <person name="Korhonen P.K."/>
            <person name="Gasser R.B."/>
            <person name="Ma G."/>
            <person name="Wang T."/>
            <person name="Stroehlein A.J."/>
            <person name="Young N.D."/>
            <person name="Ang C.S."/>
            <person name="Fernando D.D."/>
            <person name="Lu H.C."/>
            <person name="Taylor S."/>
            <person name="Reynolds S.L."/>
            <person name="Mofiz E."/>
            <person name="Najaraj S.H."/>
            <person name="Gowda H."/>
            <person name="Madugundu A."/>
            <person name="Renuse S."/>
            <person name="Holt D."/>
            <person name="Pandey A."/>
            <person name="Papenfuss A.T."/>
            <person name="Fischer K."/>
        </authorList>
    </citation>
    <scope>NUCLEOTIDE SEQUENCE [LARGE SCALE GENOMIC DNA]</scope>
</reference>
<evidence type="ECO:0000256" key="5">
    <source>
        <dbReference type="ARBA" id="ARBA00022729"/>
    </source>
</evidence>
<dbReference type="Gene3D" id="3.40.190.10">
    <property type="entry name" value="Periplasmic binding protein-like II"/>
    <property type="match status" value="1"/>
</dbReference>
<feature type="binding site" evidence="16">
    <location>
        <position position="1577"/>
    </location>
    <ligand>
        <name>L-glutamate</name>
        <dbReference type="ChEBI" id="CHEBI:29985"/>
    </ligand>
</feature>
<feature type="binding site" evidence="16">
    <location>
        <position position="1410"/>
    </location>
    <ligand>
        <name>L-glutamate</name>
        <dbReference type="ChEBI" id="CHEBI:29985"/>
    </ligand>
</feature>
<keyword evidence="14" id="KW-0407">Ion channel</keyword>
<dbReference type="PRINTS" id="PR00177">
    <property type="entry name" value="NMDARECEPTOR"/>
</dbReference>
<evidence type="ECO:0000313" key="26">
    <source>
        <dbReference type="EnsemblMetazoa" id="KAF7491256.1"/>
    </source>
</evidence>
<organism evidence="25">
    <name type="scientific">Sarcoptes scabiei</name>
    <name type="common">Itch mite</name>
    <name type="synonym">Acarus scabiei</name>
    <dbReference type="NCBI Taxonomy" id="52283"/>
    <lineage>
        <taxon>Eukaryota</taxon>
        <taxon>Metazoa</taxon>
        <taxon>Ecdysozoa</taxon>
        <taxon>Arthropoda</taxon>
        <taxon>Chelicerata</taxon>
        <taxon>Arachnida</taxon>
        <taxon>Acari</taxon>
        <taxon>Acariformes</taxon>
        <taxon>Sarcoptiformes</taxon>
        <taxon>Astigmata</taxon>
        <taxon>Psoroptidia</taxon>
        <taxon>Sarcoptoidea</taxon>
        <taxon>Sarcoptidae</taxon>
        <taxon>Sarcoptinae</taxon>
        <taxon>Sarcoptes</taxon>
    </lineage>
</organism>
<evidence type="ECO:0000313" key="27">
    <source>
        <dbReference type="Proteomes" id="UP000070412"/>
    </source>
</evidence>
<evidence type="ECO:0000256" key="19">
    <source>
        <dbReference type="SAM" id="MobiDB-lite"/>
    </source>
</evidence>